<dbReference type="GO" id="GO:0140359">
    <property type="term" value="F:ABC-type transporter activity"/>
    <property type="evidence" value="ECO:0007669"/>
    <property type="project" value="InterPro"/>
</dbReference>
<feature type="transmembrane region" description="Helical" evidence="6">
    <location>
        <begin position="279"/>
        <end position="304"/>
    </location>
</feature>
<evidence type="ECO:0000256" key="1">
    <source>
        <dbReference type="ARBA" id="ARBA00004141"/>
    </source>
</evidence>
<dbReference type="InterPro" id="IPR050352">
    <property type="entry name" value="ABCG_transporters"/>
</dbReference>
<keyword evidence="4 6" id="KW-1133">Transmembrane helix</keyword>
<evidence type="ECO:0000313" key="8">
    <source>
        <dbReference type="EMBL" id="VDD10897.1"/>
    </source>
</evidence>
<evidence type="ECO:0000256" key="2">
    <source>
        <dbReference type="ARBA" id="ARBA00022448"/>
    </source>
</evidence>
<feature type="transmembrane region" description="Helical" evidence="6">
    <location>
        <begin position="169"/>
        <end position="190"/>
    </location>
</feature>
<gene>
    <name evidence="8" type="ORF">BRAA04T16191Z</name>
</gene>
<protein>
    <recommendedName>
        <fullName evidence="7">ABC-2 type transporter transmembrane domain-containing protein</fullName>
    </recommendedName>
</protein>
<dbReference type="PANTHER" id="PTHR48041:SF37">
    <property type="entry name" value="ABC TRANSPORTER G FAMILY MEMBER 19"/>
    <property type="match status" value="1"/>
</dbReference>
<comment type="subcellular location">
    <subcellularLocation>
        <location evidence="1">Membrane</location>
        <topology evidence="1">Multi-pass membrane protein</topology>
    </subcellularLocation>
</comment>
<dbReference type="InterPro" id="IPR013525">
    <property type="entry name" value="ABC2_TM"/>
</dbReference>
<dbReference type="AlphaFoldDB" id="A0A3P6BXC3"/>
<dbReference type="Pfam" id="PF01061">
    <property type="entry name" value="ABC2_membrane"/>
    <property type="match status" value="1"/>
</dbReference>
<evidence type="ECO:0000259" key="7">
    <source>
        <dbReference type="Pfam" id="PF01061"/>
    </source>
</evidence>
<evidence type="ECO:0000256" key="6">
    <source>
        <dbReference type="SAM" id="Phobius"/>
    </source>
</evidence>
<feature type="transmembrane region" description="Helical" evidence="6">
    <location>
        <begin position="311"/>
        <end position="330"/>
    </location>
</feature>
<feature type="transmembrane region" description="Helical" evidence="6">
    <location>
        <begin position="244"/>
        <end position="267"/>
    </location>
</feature>
<feature type="transmembrane region" description="Helical" evidence="6">
    <location>
        <begin position="6"/>
        <end position="26"/>
    </location>
</feature>
<evidence type="ECO:0000256" key="5">
    <source>
        <dbReference type="ARBA" id="ARBA00023136"/>
    </source>
</evidence>
<reference evidence="8" key="1">
    <citation type="submission" date="2018-11" db="EMBL/GenBank/DDBJ databases">
        <authorList>
            <consortium name="Genoscope - CEA"/>
            <person name="William W."/>
        </authorList>
    </citation>
    <scope>NUCLEOTIDE SEQUENCE</scope>
</reference>
<organism evidence="8">
    <name type="scientific">Brassica campestris</name>
    <name type="common">Field mustard</name>
    <dbReference type="NCBI Taxonomy" id="3711"/>
    <lineage>
        <taxon>Eukaryota</taxon>
        <taxon>Viridiplantae</taxon>
        <taxon>Streptophyta</taxon>
        <taxon>Embryophyta</taxon>
        <taxon>Tracheophyta</taxon>
        <taxon>Spermatophyta</taxon>
        <taxon>Magnoliopsida</taxon>
        <taxon>eudicotyledons</taxon>
        <taxon>Gunneridae</taxon>
        <taxon>Pentapetalae</taxon>
        <taxon>rosids</taxon>
        <taxon>malvids</taxon>
        <taxon>Brassicales</taxon>
        <taxon>Brassicaceae</taxon>
        <taxon>Brassiceae</taxon>
        <taxon>Brassica</taxon>
    </lineage>
</organism>
<dbReference type="GO" id="GO:0016020">
    <property type="term" value="C:membrane"/>
    <property type="evidence" value="ECO:0007669"/>
    <property type="project" value="UniProtKB-SubCell"/>
</dbReference>
<name>A0A3P6BXC3_BRACM</name>
<dbReference type="EMBL" id="LR031576">
    <property type="protein sequence ID" value="VDD10897.1"/>
    <property type="molecule type" value="Genomic_DNA"/>
</dbReference>
<keyword evidence="3 6" id="KW-0812">Transmembrane</keyword>
<keyword evidence="2" id="KW-0813">Transport</keyword>
<proteinExistence type="predicted"/>
<sequence>MSIHQPSARILDFFFFFFFLRILDLLDRFIILSRGKSVFNGSPANLPSFFSDFGHPIPERENITEFALDLVRELEREPNEGTRELVEFNEKWQKTIFARDTTQTGSDQSLSLKEAIDASVSRGKLVSGSSGSNLLSMETVSSYANPSLFETFILAKRYMKNWIRMPELVGTRIATVMVTGFLLATVYWKLDNTPRGAQERLTFFAFVVPTMFYCCLDNVPVFIQERYIFLRETAHNAYRTSSYVISHSLVTMPQLIAPSIVFASITFWTVGLNGGLQGFFFYVLIIYASFWSGASVVTFISGVLPNIMLSYMVAISYLAYCLLLSGFYVNRDRIPIYWMWFHYISLLKFPYEAVLINEFDDPSRCLREFKCLMVLLSEECLIRERLSSFELWECL</sequence>
<accession>A0A3P6BXC3</accession>
<keyword evidence="5 6" id="KW-0472">Membrane</keyword>
<evidence type="ECO:0000256" key="4">
    <source>
        <dbReference type="ARBA" id="ARBA00022989"/>
    </source>
</evidence>
<evidence type="ECO:0000256" key="3">
    <source>
        <dbReference type="ARBA" id="ARBA00022692"/>
    </source>
</evidence>
<feature type="transmembrane region" description="Helical" evidence="6">
    <location>
        <begin position="202"/>
        <end position="223"/>
    </location>
</feature>
<feature type="domain" description="ABC-2 type transporter transmembrane" evidence="7">
    <location>
        <begin position="151"/>
        <end position="359"/>
    </location>
</feature>
<dbReference type="PANTHER" id="PTHR48041">
    <property type="entry name" value="ABC TRANSPORTER G FAMILY MEMBER 28"/>
    <property type="match status" value="1"/>
</dbReference>